<evidence type="ECO:0000256" key="1">
    <source>
        <dbReference type="SAM" id="MobiDB-lite"/>
    </source>
</evidence>
<dbReference type="EMBL" id="SWFS01000028">
    <property type="protein sequence ID" value="KAA8917520.1"/>
    <property type="molecule type" value="Genomic_DNA"/>
</dbReference>
<feature type="region of interest" description="Disordered" evidence="1">
    <location>
        <begin position="371"/>
        <end position="420"/>
    </location>
</feature>
<proteinExistence type="predicted"/>
<dbReference type="Proteomes" id="UP000761534">
    <property type="component" value="Unassembled WGS sequence"/>
</dbReference>
<name>A0A642VDR0_9ASCO</name>
<comment type="caution">
    <text evidence="2">The sequence shown here is derived from an EMBL/GenBank/DDBJ whole genome shotgun (WGS) entry which is preliminary data.</text>
</comment>
<organism evidence="2 3">
    <name type="scientific">Trichomonascus ciferrii</name>
    <dbReference type="NCBI Taxonomy" id="44093"/>
    <lineage>
        <taxon>Eukaryota</taxon>
        <taxon>Fungi</taxon>
        <taxon>Dikarya</taxon>
        <taxon>Ascomycota</taxon>
        <taxon>Saccharomycotina</taxon>
        <taxon>Dipodascomycetes</taxon>
        <taxon>Dipodascales</taxon>
        <taxon>Trichomonascaceae</taxon>
        <taxon>Trichomonascus</taxon>
        <taxon>Trichomonascus ciferrii complex</taxon>
    </lineage>
</organism>
<protein>
    <submittedName>
        <fullName evidence="2">Uncharacterized protein</fullName>
    </submittedName>
</protein>
<keyword evidence="3" id="KW-1185">Reference proteome</keyword>
<evidence type="ECO:0000313" key="2">
    <source>
        <dbReference type="EMBL" id="KAA8917520.1"/>
    </source>
</evidence>
<feature type="compositionally biased region" description="Basic residues" evidence="1">
    <location>
        <begin position="402"/>
        <end position="411"/>
    </location>
</feature>
<sequence>MSSNSRVTVSNNNRRVRLPLRASRLNGTSSRRTLRNLATTGRLRNALGFYDGIFVADEEGNTSDAGIGGVITGLFPNLNWEDWVTNCPLLNIGGNNGGTDDTTGGDGTAEATGDIVIHFETPADTSTTHTKVPYASAATTTAARGTPALAAQRATTSAASRRVGTSASSSRVGATTSYAAAAPASTSVAAANEPAKIINLNTSDATTSAAAGFSSNVTTGATVGNSSSSNVVVPNFSGRRVTQNLVNRRHSSGTHYSGDGIIYPGNHHNHHSHHSGHSGDGYTEVSWEPYTCYEQQVHYEPVTTYETYYTSEPVTKYRKVYTTVEPAYCDDNIITFNDSAVDCGCSGSEWSSHRHHTGYDDGDVWIPEYPHHHRHHSDGTSHHHRHHSGHSSDDVWIPEYPHRHHGHHHSGHSGDVIDCPEHRHHQHHHQHHGHCDCNCNDDTDNGDIVIEFDSSSKKGFESFGDLPSGFNGKTKL</sequence>
<gene>
    <name evidence="2" type="ORF">TRICI_000303</name>
</gene>
<dbReference type="AlphaFoldDB" id="A0A642VDR0"/>
<feature type="region of interest" description="Disordered" evidence="1">
    <location>
        <begin position="145"/>
        <end position="174"/>
    </location>
</feature>
<feature type="compositionally biased region" description="Basic residues" evidence="1">
    <location>
        <begin position="371"/>
        <end position="389"/>
    </location>
</feature>
<reference evidence="2" key="1">
    <citation type="journal article" date="2019" name="G3 (Bethesda)">
        <title>Genome Assemblies of Two Rare Opportunistic Yeast Pathogens: Diutina rugosa (syn. Candida rugosa) and Trichomonascus ciferrii (syn. Candida ciferrii).</title>
        <authorList>
            <person name="Mixao V."/>
            <person name="Saus E."/>
            <person name="Hansen A.P."/>
            <person name="Lass-Florl C."/>
            <person name="Gabaldon T."/>
        </authorList>
    </citation>
    <scope>NUCLEOTIDE SEQUENCE</scope>
    <source>
        <strain evidence="2">CBS 4856</strain>
    </source>
</reference>
<dbReference type="VEuPathDB" id="FungiDB:TRICI_000303"/>
<evidence type="ECO:0000313" key="3">
    <source>
        <dbReference type="Proteomes" id="UP000761534"/>
    </source>
</evidence>
<accession>A0A642VDR0</accession>